<reference evidence="24" key="1">
    <citation type="submission" date="2025-08" db="UniProtKB">
        <authorList>
            <consortium name="Ensembl"/>
        </authorList>
    </citation>
    <scope>IDENTIFICATION</scope>
</reference>
<dbReference type="PROSITE" id="PS00547">
    <property type="entry name" value="TRANSGLUTAMINASES"/>
    <property type="match status" value="1"/>
</dbReference>
<sequence>MPREIRSRSAVGRFPAVTLDLAEDVEPDEEELIGKQEDECSCRAWLRKLCCYCYRKDKPITGTSGTRSGGTGSSSTGTGGTGTSSTGTGGTGTSGKGTGGTGSGGTGTGGTGSGGMGNVVTDMKDKLGQPEAGSTDTVHEQTLTVKAVDLMKSRTGQNRKDHYTNCYHGNNLIIRRGQIFQMWIKLTRSFNASADQLHLELKLGSLPQVSKNTHVIIPLVKELQGNQWEAKIVEQKGQKIRLSVNSPPTALIGQYQLTVVTQSSEGMAHSTYDPSNDIYMLFNPWCEGDTVYMEDENEKKEYVLHDVGRLYFGTESQINSRTWNFGQFDEGILQACLFLLDKSKMPISGRGDAVNVVRVVSALVNSIDDDGVVEGNWSGSYEGGTSPTAWTGSVEILKKYYAENGKPVKFGQCWVFSGVTTTVLRCLGIPARSVTNFNSAHDTDVSLTIDVYLDENLKPIEELNTDSVWNFHVWNDCWMARPDLPQGMGGWQAVDATPQETSQGTYCCGPAAITAVRLGEVYIKYDTPFVFAEVNSDKVYWQRSADGTFKLVHIEENVIGSCILTKAVGSEESNDITLLYKFPRGSDDQRIAVETASHYGSKPQVYSAPLAKDVTLEVTVNGEGPHMGSDAQLTIVLGNKSAEPRSTTLHIQAMVMYYTGVVKGTVKEDKIPVQLKANEEKSLNWVLKYQDYQGQLVDHAALMLMLSGRVVETKQILATQYNFRLQTPDLSIIPVGDAVVGKEMAAKIVFTNPLQQALKNVTVHVEGLGLMSMRQRAIGDIGSHATLTLTERFVPREHGPKKLLASLDCKQLTQAQGEADIDVKEPTASTAQ</sequence>
<evidence type="ECO:0000256" key="8">
    <source>
        <dbReference type="ARBA" id="ARBA00023136"/>
    </source>
</evidence>
<evidence type="ECO:0000256" key="5">
    <source>
        <dbReference type="ARBA" id="ARBA00022679"/>
    </source>
</evidence>
<dbReference type="InterPro" id="IPR013783">
    <property type="entry name" value="Ig-like_fold"/>
</dbReference>
<keyword evidence="10" id="KW-0417">Keratinization</keyword>
<dbReference type="InterPro" id="IPR036985">
    <property type="entry name" value="Transglutaminase-like_sf"/>
</dbReference>
<dbReference type="GO" id="GO:0046872">
    <property type="term" value="F:metal ion binding"/>
    <property type="evidence" value="ECO:0007669"/>
    <property type="project" value="UniProtKB-KW"/>
</dbReference>
<protein>
    <recommendedName>
        <fullName evidence="15">Protein-glutamine gamma-glutamyltransferase K</fullName>
        <ecNumber evidence="13">2.3.2.13</ecNumber>
    </recommendedName>
    <alternativeName>
        <fullName evidence="18">Epidermal TGase</fullName>
    </alternativeName>
    <alternativeName>
        <fullName evidence="17">Transglutaminase K</fullName>
    </alternativeName>
    <alternativeName>
        <fullName evidence="16">Transglutaminase-1</fullName>
    </alternativeName>
</protein>
<dbReference type="InterPro" id="IPR014756">
    <property type="entry name" value="Ig_E-set"/>
</dbReference>
<dbReference type="OrthoDB" id="437511at2759"/>
<dbReference type="Pfam" id="PF01841">
    <property type="entry name" value="Transglut_core"/>
    <property type="match status" value="1"/>
</dbReference>
<dbReference type="Proteomes" id="UP000261540">
    <property type="component" value="Unplaced"/>
</dbReference>
<dbReference type="FunFam" id="2.60.40.10:FF:000090">
    <property type="entry name" value="Protein-glutamine gamma-glutamyltransferase 2"/>
    <property type="match status" value="1"/>
</dbReference>
<evidence type="ECO:0000256" key="11">
    <source>
        <dbReference type="ARBA" id="ARBA00023288"/>
    </source>
</evidence>
<evidence type="ECO:0000256" key="19">
    <source>
        <dbReference type="ARBA" id="ARBA00045815"/>
    </source>
</evidence>
<dbReference type="PANTHER" id="PTHR11590:SF49">
    <property type="entry name" value="PROTEIN-GLUTAMINE GAMMA-GLUTAMYLTRANSFERASE K"/>
    <property type="match status" value="1"/>
</dbReference>
<dbReference type="Pfam" id="PF00927">
    <property type="entry name" value="Transglut_C"/>
    <property type="match status" value="2"/>
</dbReference>
<keyword evidence="12" id="KW-0012">Acyltransferase</keyword>
<feature type="active site" evidence="21">
    <location>
        <position position="495"/>
    </location>
</feature>
<evidence type="ECO:0000313" key="25">
    <source>
        <dbReference type="Proteomes" id="UP000261540"/>
    </source>
</evidence>
<dbReference type="GeneTree" id="ENSGT01050000244939"/>
<dbReference type="SUPFAM" id="SSF54001">
    <property type="entry name" value="Cysteine proteinases"/>
    <property type="match status" value="1"/>
</dbReference>
<feature type="domain" description="Transglutaminase-like" evidence="23">
    <location>
        <begin position="405"/>
        <end position="498"/>
    </location>
</feature>
<dbReference type="InterPro" id="IPR008958">
    <property type="entry name" value="Transglutaminase_C"/>
</dbReference>
<dbReference type="Ensembl" id="ENSPKIT00000017040.1">
    <property type="protein sequence ID" value="ENSPKIP00000036100.1"/>
    <property type="gene ID" value="ENSPKIG00000014781.1"/>
</dbReference>
<evidence type="ECO:0000256" key="15">
    <source>
        <dbReference type="ARBA" id="ARBA00040559"/>
    </source>
</evidence>
<organism evidence="24 25">
    <name type="scientific">Paramormyrops kingsleyae</name>
    <dbReference type="NCBI Taxonomy" id="1676925"/>
    <lineage>
        <taxon>Eukaryota</taxon>
        <taxon>Metazoa</taxon>
        <taxon>Chordata</taxon>
        <taxon>Craniata</taxon>
        <taxon>Vertebrata</taxon>
        <taxon>Euteleostomi</taxon>
        <taxon>Actinopterygii</taxon>
        <taxon>Neopterygii</taxon>
        <taxon>Teleostei</taxon>
        <taxon>Osteoglossocephala</taxon>
        <taxon>Osteoglossomorpha</taxon>
        <taxon>Osteoglossiformes</taxon>
        <taxon>Mormyridae</taxon>
        <taxon>Paramormyrops</taxon>
    </lineage>
</organism>
<reference evidence="24" key="2">
    <citation type="submission" date="2025-09" db="UniProtKB">
        <authorList>
            <consortium name="Ensembl"/>
        </authorList>
    </citation>
    <scope>IDENTIFICATION</scope>
</reference>
<comment type="catalytic activity">
    <reaction evidence="20">
        <text>L-glutaminyl-[protein] + L-lysyl-[protein] = [protein]-L-lysyl-N(6)-5-L-glutamyl-[protein] + NH4(+)</text>
        <dbReference type="Rhea" id="RHEA:54816"/>
        <dbReference type="Rhea" id="RHEA-COMP:9752"/>
        <dbReference type="Rhea" id="RHEA-COMP:10207"/>
        <dbReference type="Rhea" id="RHEA-COMP:14005"/>
        <dbReference type="ChEBI" id="CHEBI:28938"/>
        <dbReference type="ChEBI" id="CHEBI:29969"/>
        <dbReference type="ChEBI" id="CHEBI:30011"/>
        <dbReference type="ChEBI" id="CHEBI:138370"/>
        <dbReference type="EC" id="2.3.2.13"/>
    </reaction>
</comment>
<comment type="subcellular location">
    <subcellularLocation>
        <location evidence="2">Membrane</location>
        <topology evidence="2">Lipid-anchor</topology>
    </subcellularLocation>
</comment>
<evidence type="ECO:0000256" key="7">
    <source>
        <dbReference type="ARBA" id="ARBA00022837"/>
    </source>
</evidence>
<keyword evidence="7" id="KW-0106">Calcium</keyword>
<dbReference type="InterPro" id="IPR023608">
    <property type="entry name" value="Transglutaminase_animal"/>
</dbReference>
<dbReference type="GO" id="GO:0031424">
    <property type="term" value="P:keratinization"/>
    <property type="evidence" value="ECO:0007669"/>
    <property type="project" value="UniProtKB-KW"/>
</dbReference>
<comment type="subunit">
    <text evidence="14">Interacts with PLAAT4.</text>
</comment>
<dbReference type="PANTHER" id="PTHR11590">
    <property type="entry name" value="PROTEIN-GLUTAMINE GAMMA-GLUTAMYLTRANSFERASE"/>
    <property type="match status" value="1"/>
</dbReference>
<dbReference type="GO" id="GO:0003810">
    <property type="term" value="F:protein-glutamine gamma-glutamyltransferase activity"/>
    <property type="evidence" value="ECO:0007669"/>
    <property type="project" value="UniProtKB-EC"/>
</dbReference>
<feature type="active site" evidence="21">
    <location>
        <position position="413"/>
    </location>
</feature>
<feature type="compositionally biased region" description="Gly residues" evidence="22">
    <location>
        <begin position="67"/>
        <end position="117"/>
    </location>
</feature>
<comment type="function">
    <text evidence="19">Catalyzes the cross-linking of proteins and the conjugation of polyamines to proteins. Responsible for cross-linking epidermal proteins during formation of the stratum corneum. Involved in cell proliferation.</text>
</comment>
<evidence type="ECO:0000256" key="21">
    <source>
        <dbReference type="PIRSR" id="PIRSR000459-1"/>
    </source>
</evidence>
<dbReference type="FunFam" id="3.90.260.10:FF:000001">
    <property type="entry name" value="Protein-glutamine gamma-glutamyltransferase 2"/>
    <property type="match status" value="1"/>
</dbReference>
<dbReference type="STRING" id="1676925.ENSPKIP00000036100"/>
<keyword evidence="5" id="KW-0808">Transferase</keyword>
<dbReference type="Gene3D" id="2.60.40.10">
    <property type="entry name" value="Immunoglobulins"/>
    <property type="match status" value="3"/>
</dbReference>
<evidence type="ECO:0000256" key="13">
    <source>
        <dbReference type="ARBA" id="ARBA00024222"/>
    </source>
</evidence>
<dbReference type="InterPro" id="IPR001102">
    <property type="entry name" value="Transglutaminase_N"/>
</dbReference>
<proteinExistence type="inferred from homology"/>
<dbReference type="Gene3D" id="3.90.260.10">
    <property type="entry name" value="Transglutaminase-like"/>
    <property type="match status" value="1"/>
</dbReference>
<dbReference type="InterPro" id="IPR002931">
    <property type="entry name" value="Transglutaminase-like"/>
</dbReference>
<dbReference type="InterPro" id="IPR013808">
    <property type="entry name" value="Transglutaminase_AS"/>
</dbReference>
<dbReference type="FunFam" id="2.60.40.10:FF:001143">
    <property type="entry name" value="Protein-glutamine gamma-glutamyltransferase K"/>
    <property type="match status" value="1"/>
</dbReference>
<evidence type="ECO:0000256" key="4">
    <source>
        <dbReference type="ARBA" id="ARBA00022553"/>
    </source>
</evidence>
<comment type="cofactor">
    <cofactor evidence="1">
        <name>Ca(2+)</name>
        <dbReference type="ChEBI" id="CHEBI:29108"/>
    </cofactor>
</comment>
<dbReference type="SUPFAM" id="SSF49309">
    <property type="entry name" value="Transglutaminase, two C-terminal domains"/>
    <property type="match status" value="2"/>
</dbReference>
<evidence type="ECO:0000256" key="1">
    <source>
        <dbReference type="ARBA" id="ARBA00001913"/>
    </source>
</evidence>
<keyword evidence="6" id="KW-0479">Metal-binding</keyword>
<name>A0A3B3T0A9_9TELE</name>
<evidence type="ECO:0000256" key="22">
    <source>
        <dbReference type="SAM" id="MobiDB-lite"/>
    </source>
</evidence>
<dbReference type="SUPFAM" id="SSF81296">
    <property type="entry name" value="E set domains"/>
    <property type="match status" value="1"/>
</dbReference>
<keyword evidence="25" id="KW-1185">Reference proteome</keyword>
<feature type="active site" evidence="21">
    <location>
        <position position="472"/>
    </location>
</feature>
<evidence type="ECO:0000256" key="14">
    <source>
        <dbReference type="ARBA" id="ARBA00038573"/>
    </source>
</evidence>
<dbReference type="Pfam" id="PF00868">
    <property type="entry name" value="Transglut_N"/>
    <property type="match status" value="1"/>
</dbReference>
<keyword evidence="8" id="KW-0472">Membrane</keyword>
<evidence type="ECO:0000256" key="9">
    <source>
        <dbReference type="ARBA" id="ARBA00023139"/>
    </source>
</evidence>
<dbReference type="SMART" id="SM00460">
    <property type="entry name" value="TGc"/>
    <property type="match status" value="1"/>
</dbReference>
<evidence type="ECO:0000256" key="18">
    <source>
        <dbReference type="ARBA" id="ARBA00043229"/>
    </source>
</evidence>
<dbReference type="InterPro" id="IPR050779">
    <property type="entry name" value="Transglutaminase"/>
</dbReference>
<comment type="similarity">
    <text evidence="3">Belongs to the transglutaminase superfamily. Transglutaminase family.</text>
</comment>
<evidence type="ECO:0000256" key="3">
    <source>
        <dbReference type="ARBA" id="ARBA00005968"/>
    </source>
</evidence>
<feature type="region of interest" description="Disordered" evidence="22">
    <location>
        <begin position="62"/>
        <end position="140"/>
    </location>
</feature>
<dbReference type="FunFam" id="2.60.40.10:FF:000171">
    <property type="entry name" value="protein-glutamine gamma-glutamyltransferase 6"/>
    <property type="match status" value="1"/>
</dbReference>
<dbReference type="PIRSF" id="PIRSF000459">
    <property type="entry name" value="TGM_EBP42"/>
    <property type="match status" value="1"/>
</dbReference>
<keyword evidence="9" id="KW-0564">Palmitate</keyword>
<evidence type="ECO:0000256" key="12">
    <source>
        <dbReference type="ARBA" id="ARBA00023315"/>
    </source>
</evidence>
<keyword evidence="11" id="KW-0449">Lipoprotein</keyword>
<evidence type="ECO:0000256" key="6">
    <source>
        <dbReference type="ARBA" id="ARBA00022723"/>
    </source>
</evidence>
<accession>A0A3B3T0A9</accession>
<dbReference type="InterPro" id="IPR038765">
    <property type="entry name" value="Papain-like_cys_pep_sf"/>
</dbReference>
<evidence type="ECO:0000256" key="2">
    <source>
        <dbReference type="ARBA" id="ARBA00004635"/>
    </source>
</evidence>
<dbReference type="EC" id="2.3.2.13" evidence="13"/>
<evidence type="ECO:0000313" key="24">
    <source>
        <dbReference type="Ensembl" id="ENSPKIP00000036100.1"/>
    </source>
</evidence>
<dbReference type="AlphaFoldDB" id="A0A3B3T0A9"/>
<dbReference type="InterPro" id="IPR036238">
    <property type="entry name" value="Transglutaminase_C_sf"/>
</dbReference>
<evidence type="ECO:0000256" key="17">
    <source>
        <dbReference type="ARBA" id="ARBA00041726"/>
    </source>
</evidence>
<dbReference type="GO" id="GO:0007399">
    <property type="term" value="P:nervous system development"/>
    <property type="evidence" value="ECO:0007669"/>
    <property type="project" value="UniProtKB-ARBA"/>
</dbReference>
<keyword evidence="4" id="KW-0597">Phosphoprotein</keyword>
<evidence type="ECO:0000256" key="10">
    <source>
        <dbReference type="ARBA" id="ARBA00023249"/>
    </source>
</evidence>
<evidence type="ECO:0000259" key="23">
    <source>
        <dbReference type="SMART" id="SM00460"/>
    </source>
</evidence>
<evidence type="ECO:0000256" key="16">
    <source>
        <dbReference type="ARBA" id="ARBA00041651"/>
    </source>
</evidence>
<evidence type="ECO:0000256" key="20">
    <source>
        <dbReference type="ARBA" id="ARBA00051843"/>
    </source>
</evidence>
<dbReference type="GO" id="GO:0016020">
    <property type="term" value="C:membrane"/>
    <property type="evidence" value="ECO:0007669"/>
    <property type="project" value="UniProtKB-SubCell"/>
</dbReference>